<dbReference type="Proteomes" id="UP000177907">
    <property type="component" value="Unassembled WGS sequence"/>
</dbReference>
<evidence type="ECO:0000313" key="2">
    <source>
        <dbReference type="EMBL" id="OGH87607.1"/>
    </source>
</evidence>
<keyword evidence="1" id="KW-0812">Transmembrane</keyword>
<evidence type="ECO:0000256" key="1">
    <source>
        <dbReference type="SAM" id="Phobius"/>
    </source>
</evidence>
<accession>A0A1F6NUK9</accession>
<reference evidence="2 3" key="1">
    <citation type="journal article" date="2016" name="Nat. Commun.">
        <title>Thousands of microbial genomes shed light on interconnected biogeochemical processes in an aquifer system.</title>
        <authorList>
            <person name="Anantharaman K."/>
            <person name="Brown C.T."/>
            <person name="Hug L.A."/>
            <person name="Sharon I."/>
            <person name="Castelle C.J."/>
            <person name="Probst A.J."/>
            <person name="Thomas B.C."/>
            <person name="Singh A."/>
            <person name="Wilkins M.J."/>
            <person name="Karaoz U."/>
            <person name="Brodie E.L."/>
            <person name="Williams K.H."/>
            <person name="Hubbard S.S."/>
            <person name="Banfield J.F."/>
        </authorList>
    </citation>
    <scope>NUCLEOTIDE SEQUENCE [LARGE SCALE GENOMIC DNA]</scope>
</reference>
<name>A0A1F6NUK9_9BACT</name>
<dbReference type="AlphaFoldDB" id="A0A1F6NUK9"/>
<dbReference type="EMBL" id="MFQZ01000010">
    <property type="protein sequence ID" value="OGH87607.1"/>
    <property type="molecule type" value="Genomic_DNA"/>
</dbReference>
<keyword evidence="1" id="KW-1133">Transmembrane helix</keyword>
<gene>
    <name evidence="2" type="ORF">A3J93_03725</name>
</gene>
<comment type="caution">
    <text evidence="2">The sequence shown here is derived from an EMBL/GenBank/DDBJ whole genome shotgun (WGS) entry which is preliminary data.</text>
</comment>
<keyword evidence="1" id="KW-0472">Membrane</keyword>
<proteinExistence type="predicted"/>
<dbReference type="STRING" id="1798704.A3J93_03725"/>
<evidence type="ECO:0000313" key="3">
    <source>
        <dbReference type="Proteomes" id="UP000177907"/>
    </source>
</evidence>
<feature type="transmembrane region" description="Helical" evidence="1">
    <location>
        <begin position="7"/>
        <end position="29"/>
    </location>
</feature>
<protein>
    <submittedName>
        <fullName evidence="2">Uncharacterized protein</fullName>
    </submittedName>
</protein>
<organism evidence="2 3">
    <name type="scientific">Candidatus Magasanikbacteria bacterium RIFOXYC2_FULL_42_28</name>
    <dbReference type="NCBI Taxonomy" id="1798704"/>
    <lineage>
        <taxon>Bacteria</taxon>
        <taxon>Candidatus Magasanikiibacteriota</taxon>
    </lineage>
</organism>
<sequence>MLPLRTRIFIIISLVVLVVLGISVLVSVLSNREPSAPTTETPDSVVDLPAGTVLYNGAPVVVSPIENGLTPPPALTTLEAEQNSVRQLARIFTIRYNSYSTDANYQNIREVQSLVTDNLWAQISKPLAGNSVSANFLGVTTNVIGTELLSWGSDVAVVAVKTTSVQDKNGVESNLARSGTVNLVKTDGQWLVDKFAWEK</sequence>